<dbReference type="Pfam" id="PF14200">
    <property type="entry name" value="RicinB_lectin_2"/>
    <property type="match status" value="1"/>
</dbReference>
<evidence type="ECO:0000313" key="9">
    <source>
        <dbReference type="Proteomes" id="UP000799302"/>
    </source>
</evidence>
<protein>
    <recommendedName>
        <fullName evidence="7">Ricin B lectin domain-containing protein</fullName>
    </recommendedName>
</protein>
<evidence type="ECO:0000313" key="8">
    <source>
        <dbReference type="EMBL" id="KAF2673027.1"/>
    </source>
</evidence>
<dbReference type="PANTHER" id="PTHR15549:SF6">
    <property type="entry name" value="MID2 DOMAIN-CONTAINING PROTEIN"/>
    <property type="match status" value="1"/>
</dbReference>
<evidence type="ECO:0000256" key="5">
    <source>
        <dbReference type="SAM" id="MobiDB-lite"/>
    </source>
</evidence>
<name>A0A6A6UNM2_9PEZI</name>
<dbReference type="OrthoDB" id="4158815at2759"/>
<evidence type="ECO:0000256" key="1">
    <source>
        <dbReference type="ARBA" id="ARBA00004167"/>
    </source>
</evidence>
<organism evidence="8 9">
    <name type="scientific">Microthyrium microscopicum</name>
    <dbReference type="NCBI Taxonomy" id="703497"/>
    <lineage>
        <taxon>Eukaryota</taxon>
        <taxon>Fungi</taxon>
        <taxon>Dikarya</taxon>
        <taxon>Ascomycota</taxon>
        <taxon>Pezizomycotina</taxon>
        <taxon>Dothideomycetes</taxon>
        <taxon>Dothideomycetes incertae sedis</taxon>
        <taxon>Microthyriales</taxon>
        <taxon>Microthyriaceae</taxon>
        <taxon>Microthyrium</taxon>
    </lineage>
</organism>
<feature type="compositionally biased region" description="Basic and acidic residues" evidence="5">
    <location>
        <begin position="289"/>
        <end position="301"/>
    </location>
</feature>
<sequence length="312" mass="33028">MSGLDSNAWYQITETRVDFNSSLQLSGNAPFFGAEGPNALQFWQFMPVGNGQYALRNLNTGLSKQLGVCYSASELDPSKTQPCMIASTADDSQKWVVSDWGDGTYKITNVGNGTKYNMDCHPGNPVFMSSVTDATPKQPAQHWEVSSRKAINDGAFSTIISSASSTSSASGPASNSASSTSASSSPGSTNSSSSSSSTSQSASSKSGLSTGASAGIGIGVALGVLLLAALGVFFLLRRRRRQKNHPTPAEFDGTVYAKHDEAAQRIPHPVDVKNELYTPPAELPPAEVEVPRYELPAKDIPRTQQTEPRADL</sequence>
<feature type="region of interest" description="Disordered" evidence="5">
    <location>
        <begin position="268"/>
        <end position="312"/>
    </location>
</feature>
<feature type="transmembrane region" description="Helical" evidence="6">
    <location>
        <begin position="214"/>
        <end position="236"/>
    </location>
</feature>
<feature type="region of interest" description="Disordered" evidence="5">
    <location>
        <begin position="164"/>
        <end position="209"/>
    </location>
</feature>
<evidence type="ECO:0000259" key="7">
    <source>
        <dbReference type="Pfam" id="PF14200"/>
    </source>
</evidence>
<dbReference type="GO" id="GO:0071944">
    <property type="term" value="C:cell periphery"/>
    <property type="evidence" value="ECO:0007669"/>
    <property type="project" value="UniProtKB-ARBA"/>
</dbReference>
<dbReference type="PROSITE" id="PS50231">
    <property type="entry name" value="RICIN_B_LECTIN"/>
    <property type="match status" value="1"/>
</dbReference>
<dbReference type="InterPro" id="IPR035992">
    <property type="entry name" value="Ricin_B-like_lectins"/>
</dbReference>
<dbReference type="EMBL" id="MU004231">
    <property type="protein sequence ID" value="KAF2673027.1"/>
    <property type="molecule type" value="Genomic_DNA"/>
</dbReference>
<dbReference type="SUPFAM" id="SSF50370">
    <property type="entry name" value="Ricin B-like lectins"/>
    <property type="match status" value="1"/>
</dbReference>
<dbReference type="GO" id="GO:0016020">
    <property type="term" value="C:membrane"/>
    <property type="evidence" value="ECO:0007669"/>
    <property type="project" value="UniProtKB-SubCell"/>
</dbReference>
<keyword evidence="9" id="KW-1185">Reference proteome</keyword>
<gene>
    <name evidence="8" type="ORF">BT63DRAFT_475599</name>
</gene>
<keyword evidence="4 6" id="KW-0472">Membrane</keyword>
<comment type="subcellular location">
    <subcellularLocation>
        <location evidence="1">Membrane</location>
        <topology evidence="1">Single-pass membrane protein</topology>
    </subcellularLocation>
</comment>
<dbReference type="InterPro" id="IPR051694">
    <property type="entry name" value="Immunoregulatory_rcpt-like"/>
</dbReference>
<reference evidence="8" key="1">
    <citation type="journal article" date="2020" name="Stud. Mycol.">
        <title>101 Dothideomycetes genomes: a test case for predicting lifestyles and emergence of pathogens.</title>
        <authorList>
            <person name="Haridas S."/>
            <person name="Albert R."/>
            <person name="Binder M."/>
            <person name="Bloem J."/>
            <person name="Labutti K."/>
            <person name="Salamov A."/>
            <person name="Andreopoulos B."/>
            <person name="Baker S."/>
            <person name="Barry K."/>
            <person name="Bills G."/>
            <person name="Bluhm B."/>
            <person name="Cannon C."/>
            <person name="Castanera R."/>
            <person name="Culley D."/>
            <person name="Daum C."/>
            <person name="Ezra D."/>
            <person name="Gonzalez J."/>
            <person name="Henrissat B."/>
            <person name="Kuo A."/>
            <person name="Liang C."/>
            <person name="Lipzen A."/>
            <person name="Lutzoni F."/>
            <person name="Magnuson J."/>
            <person name="Mondo S."/>
            <person name="Nolan M."/>
            <person name="Ohm R."/>
            <person name="Pangilinan J."/>
            <person name="Park H.-J."/>
            <person name="Ramirez L."/>
            <person name="Alfaro M."/>
            <person name="Sun H."/>
            <person name="Tritt A."/>
            <person name="Yoshinaga Y."/>
            <person name="Zwiers L.-H."/>
            <person name="Turgeon B."/>
            <person name="Goodwin S."/>
            <person name="Spatafora J."/>
            <person name="Crous P."/>
            <person name="Grigoriev I."/>
        </authorList>
    </citation>
    <scope>NUCLEOTIDE SEQUENCE</scope>
    <source>
        <strain evidence="8">CBS 115976</strain>
    </source>
</reference>
<dbReference type="Gene3D" id="2.80.10.50">
    <property type="match status" value="1"/>
</dbReference>
<feature type="compositionally biased region" description="Polar residues" evidence="5">
    <location>
        <begin position="302"/>
        <end position="312"/>
    </location>
</feature>
<evidence type="ECO:0000256" key="6">
    <source>
        <dbReference type="SAM" id="Phobius"/>
    </source>
</evidence>
<keyword evidence="2 6" id="KW-0812">Transmembrane</keyword>
<evidence type="ECO:0000256" key="4">
    <source>
        <dbReference type="ARBA" id="ARBA00023136"/>
    </source>
</evidence>
<dbReference type="InterPro" id="IPR000772">
    <property type="entry name" value="Ricin_B_lectin"/>
</dbReference>
<feature type="domain" description="Ricin B lectin" evidence="7">
    <location>
        <begin position="92"/>
        <end position="165"/>
    </location>
</feature>
<evidence type="ECO:0000256" key="3">
    <source>
        <dbReference type="ARBA" id="ARBA00022989"/>
    </source>
</evidence>
<dbReference type="PANTHER" id="PTHR15549">
    <property type="entry name" value="PAIRED IMMUNOGLOBULIN-LIKE TYPE 2 RECEPTOR"/>
    <property type="match status" value="1"/>
</dbReference>
<keyword evidence="3 6" id="KW-1133">Transmembrane helix</keyword>
<proteinExistence type="predicted"/>
<dbReference type="NCBIfam" id="TIGR01167">
    <property type="entry name" value="LPXTG_anchor"/>
    <property type="match status" value="1"/>
</dbReference>
<evidence type="ECO:0000256" key="2">
    <source>
        <dbReference type="ARBA" id="ARBA00022692"/>
    </source>
</evidence>
<accession>A0A6A6UNM2</accession>
<dbReference type="Proteomes" id="UP000799302">
    <property type="component" value="Unassembled WGS sequence"/>
</dbReference>
<dbReference type="AlphaFoldDB" id="A0A6A6UNM2"/>